<keyword evidence="4" id="KW-1185">Reference proteome</keyword>
<dbReference type="InterPro" id="IPR051330">
    <property type="entry name" value="Phosphatase_reg/MetRdx"/>
</dbReference>
<sequence>MFDFKQQAGADAATVWEDLLSAVDGVTQGEPDPIANMANVAALLWELVPDLNWAGFYRMVGGELVLGPFQGRAACIRIALGSGVCGSAAATARTQLVEDVHAFPGHIACDAASASELVVPIVIAGRVEAVLDLDSPTLARFTAEDAVWAERLCALLSERLAA</sequence>
<dbReference type="PROSITE" id="PS01320">
    <property type="entry name" value="UPF0067"/>
    <property type="match status" value="1"/>
</dbReference>
<dbReference type="InterPro" id="IPR029016">
    <property type="entry name" value="GAF-like_dom_sf"/>
</dbReference>
<evidence type="ECO:0000256" key="1">
    <source>
        <dbReference type="ARBA" id="ARBA00038454"/>
    </source>
</evidence>
<evidence type="ECO:0000313" key="4">
    <source>
        <dbReference type="Proteomes" id="UP000570166"/>
    </source>
</evidence>
<dbReference type="Pfam" id="PF13185">
    <property type="entry name" value="GAF_2"/>
    <property type="match status" value="1"/>
</dbReference>
<dbReference type="GO" id="GO:0033745">
    <property type="term" value="F:L-methionine-(R)-S-oxide reductase activity"/>
    <property type="evidence" value="ECO:0007669"/>
    <property type="project" value="TreeGrafter"/>
</dbReference>
<dbReference type="Gene3D" id="3.30.450.40">
    <property type="match status" value="1"/>
</dbReference>
<reference evidence="3 4" key="1">
    <citation type="submission" date="2020-07" db="EMBL/GenBank/DDBJ databases">
        <authorList>
            <person name="Sun Q."/>
        </authorList>
    </citation>
    <scope>NUCLEOTIDE SEQUENCE [LARGE SCALE GENOMIC DNA]</scope>
    <source>
        <strain evidence="3 4">CGMCC 1.13654</strain>
    </source>
</reference>
<dbReference type="SUPFAM" id="SSF55781">
    <property type="entry name" value="GAF domain-like"/>
    <property type="match status" value="1"/>
</dbReference>
<dbReference type="GO" id="GO:0005829">
    <property type="term" value="C:cytosol"/>
    <property type="evidence" value="ECO:0007669"/>
    <property type="project" value="TreeGrafter"/>
</dbReference>
<gene>
    <name evidence="3" type="ORF">HZF05_04420</name>
</gene>
<dbReference type="PANTHER" id="PTHR21021:SF15">
    <property type="entry name" value="FREE METHIONINE-R-SULFOXIDE REDUCTASE"/>
    <property type="match status" value="1"/>
</dbReference>
<dbReference type="PANTHER" id="PTHR21021">
    <property type="entry name" value="GAF/PUTATIVE CYTOSKELETAL PROTEIN"/>
    <property type="match status" value="1"/>
</dbReference>
<accession>A0A838L2B8</accession>
<comment type="caution">
    <text evidence="3">The sequence shown here is derived from an EMBL/GenBank/DDBJ whole genome shotgun (WGS) entry which is preliminary data.</text>
</comment>
<dbReference type="Proteomes" id="UP000570166">
    <property type="component" value="Unassembled WGS sequence"/>
</dbReference>
<organism evidence="3 4">
    <name type="scientific">Sphingomonas chungangi</name>
    <dbReference type="NCBI Taxonomy" id="2683589"/>
    <lineage>
        <taxon>Bacteria</taxon>
        <taxon>Pseudomonadati</taxon>
        <taxon>Pseudomonadota</taxon>
        <taxon>Alphaproteobacteria</taxon>
        <taxon>Sphingomonadales</taxon>
        <taxon>Sphingomonadaceae</taxon>
        <taxon>Sphingomonas</taxon>
    </lineage>
</organism>
<evidence type="ECO:0000313" key="3">
    <source>
        <dbReference type="EMBL" id="MBA2933334.1"/>
    </source>
</evidence>
<protein>
    <submittedName>
        <fullName evidence="3">GAF domain-containing protein</fullName>
    </submittedName>
</protein>
<evidence type="ECO:0000259" key="2">
    <source>
        <dbReference type="Pfam" id="PF13185"/>
    </source>
</evidence>
<comment type="similarity">
    <text evidence="1">Belongs to the free Met sulfoxide reductase family.</text>
</comment>
<dbReference type="EMBL" id="JACEIB010000003">
    <property type="protein sequence ID" value="MBA2933334.1"/>
    <property type="molecule type" value="Genomic_DNA"/>
</dbReference>
<dbReference type="AlphaFoldDB" id="A0A838L2B8"/>
<proteinExistence type="inferred from homology"/>
<name>A0A838L2B8_9SPHN</name>
<feature type="domain" description="GAF" evidence="2">
    <location>
        <begin position="43"/>
        <end position="157"/>
    </location>
</feature>
<dbReference type="InterPro" id="IPR000614">
    <property type="entry name" value="FRMsr_CS"/>
</dbReference>
<dbReference type="RefSeq" id="WP_160363189.1">
    <property type="nucleotide sequence ID" value="NZ_JACEIB010000003.1"/>
</dbReference>
<dbReference type="InterPro" id="IPR003018">
    <property type="entry name" value="GAF"/>
</dbReference>
<dbReference type="FunFam" id="3.30.450.40:FF:000008">
    <property type="entry name" value="GAF domain-containing proteins"/>
    <property type="match status" value="1"/>
</dbReference>